<sequence length="288" mass="30433">MHHLFDGNLHELGGVVGRGPLHAGRQEGLHLCHLGLDQLGSRHGVGSRSQLHGHCHGGLAVQARLESIAFDAQFDASHIPEAHGGAVGVGAQHHFAEFLGRRQLARHHDRGGGGGARGAGQVAQGATGDLLVLRGNRCVDRCNRQTEALELGRIHPHAHGTTRCKQLCLAHAVQTLDFRHHIAVHVVGNIVTRSLSGLGLEGQNHQEVAHGLVHAHAQGLYDLRQAGQHAGEAVLHVHLGQIGVGARSKGDGQSALTARRGGGFHIHQTLGAVDFALDQLQNGVRHGL</sequence>
<protein>
    <submittedName>
        <fullName evidence="1">Uncharacterized protein</fullName>
    </submittedName>
</protein>
<gene>
    <name evidence="1" type="ORF">SDC9_130873</name>
</gene>
<dbReference type="EMBL" id="VSSQ01032519">
    <property type="protein sequence ID" value="MPM83804.1"/>
    <property type="molecule type" value="Genomic_DNA"/>
</dbReference>
<organism evidence="1">
    <name type="scientific">bioreactor metagenome</name>
    <dbReference type="NCBI Taxonomy" id="1076179"/>
    <lineage>
        <taxon>unclassified sequences</taxon>
        <taxon>metagenomes</taxon>
        <taxon>ecological metagenomes</taxon>
    </lineage>
</organism>
<proteinExistence type="predicted"/>
<dbReference type="AlphaFoldDB" id="A0A645D3C8"/>
<accession>A0A645D3C8</accession>
<name>A0A645D3C8_9ZZZZ</name>
<reference evidence="1" key="1">
    <citation type="submission" date="2019-08" db="EMBL/GenBank/DDBJ databases">
        <authorList>
            <person name="Kucharzyk K."/>
            <person name="Murdoch R.W."/>
            <person name="Higgins S."/>
            <person name="Loffler F."/>
        </authorList>
    </citation>
    <scope>NUCLEOTIDE SEQUENCE</scope>
</reference>
<evidence type="ECO:0000313" key="1">
    <source>
        <dbReference type="EMBL" id="MPM83804.1"/>
    </source>
</evidence>
<comment type="caution">
    <text evidence="1">The sequence shown here is derived from an EMBL/GenBank/DDBJ whole genome shotgun (WGS) entry which is preliminary data.</text>
</comment>